<dbReference type="AlphaFoldDB" id="A0A1Y3BAQ9"/>
<evidence type="ECO:0000256" key="3">
    <source>
        <dbReference type="ARBA" id="ARBA00022679"/>
    </source>
</evidence>
<reference evidence="10 11" key="1">
    <citation type="submission" date="2017-03" db="EMBL/GenBank/DDBJ databases">
        <title>Genome Survey of Euroglyphus maynei.</title>
        <authorList>
            <person name="Arlian L.G."/>
            <person name="Morgan M.S."/>
            <person name="Rider S.D."/>
        </authorList>
    </citation>
    <scope>NUCLEOTIDE SEQUENCE [LARGE SCALE GENOMIC DNA]</scope>
    <source>
        <strain evidence="10">Arlian Lab</strain>
        <tissue evidence="10">Whole body</tissue>
    </source>
</reference>
<dbReference type="OrthoDB" id="10016527at2759"/>
<dbReference type="SUPFAM" id="SSF69989">
    <property type="entry name" value="C-terminal domain of PLC-beta"/>
    <property type="match status" value="1"/>
</dbReference>
<evidence type="ECO:0000256" key="1">
    <source>
        <dbReference type="ARBA" id="ARBA00012513"/>
    </source>
</evidence>
<name>A0A1Y3BAQ9_EURMA</name>
<proteinExistence type="predicted"/>
<keyword evidence="2" id="KW-0723">Serine/threonine-protein kinase</keyword>
<keyword evidence="6" id="KW-0067">ATP-binding</keyword>
<dbReference type="Proteomes" id="UP000194236">
    <property type="component" value="Unassembled WGS sequence"/>
</dbReference>
<dbReference type="GO" id="GO:0005737">
    <property type="term" value="C:cytoplasm"/>
    <property type="evidence" value="ECO:0007669"/>
    <property type="project" value="TreeGrafter"/>
</dbReference>
<evidence type="ECO:0000256" key="4">
    <source>
        <dbReference type="ARBA" id="ARBA00022741"/>
    </source>
</evidence>
<dbReference type="PANTHER" id="PTHR47167">
    <property type="entry name" value="SERINE/THREONINE-PROTEIN KINASE TAO1-LIKE PROTEIN"/>
    <property type="match status" value="1"/>
</dbReference>
<protein>
    <recommendedName>
        <fullName evidence="1">non-specific serine/threonine protein kinase</fullName>
        <ecNumber evidence="1">2.7.11.1</ecNumber>
    </recommendedName>
</protein>
<evidence type="ECO:0000256" key="9">
    <source>
        <dbReference type="SAM" id="Coils"/>
    </source>
</evidence>
<dbReference type="EC" id="2.7.11.1" evidence="1"/>
<dbReference type="GO" id="GO:0004674">
    <property type="term" value="F:protein serine/threonine kinase activity"/>
    <property type="evidence" value="ECO:0007669"/>
    <property type="project" value="UniProtKB-KW"/>
</dbReference>
<comment type="caution">
    <text evidence="10">The sequence shown here is derived from an EMBL/GenBank/DDBJ whole genome shotgun (WGS) entry which is preliminary data.</text>
</comment>
<dbReference type="GO" id="GO:0005524">
    <property type="term" value="F:ATP binding"/>
    <property type="evidence" value="ECO:0007669"/>
    <property type="project" value="UniProtKB-KW"/>
</dbReference>
<evidence type="ECO:0000256" key="8">
    <source>
        <dbReference type="ARBA" id="ARBA00048679"/>
    </source>
</evidence>
<sequence length="202" mass="23658">MLFEQYKAWKDQILSSTPKDEQKNVIKKLKEEQVRKLQILGEQYEQSIAEMLQTQSIRLDEAQEQEENELRNQLDQELESLRAFQNKIRLNAEAQRAKERSELEERVRIDKMKLEKKMEDERQQFQNERNERKRLLLERQAQEIEKFDLESTQMGFNALAIADASTEPNPQLMDNDDSASVSGSLLSLAHSNSATSFMHTAL</sequence>
<accession>A0A1Y3BAQ9</accession>
<feature type="coiled-coil region" evidence="9">
    <location>
        <begin position="52"/>
        <end position="145"/>
    </location>
</feature>
<comment type="catalytic activity">
    <reaction evidence="8">
        <text>L-seryl-[protein] + ATP = O-phospho-L-seryl-[protein] + ADP + H(+)</text>
        <dbReference type="Rhea" id="RHEA:17989"/>
        <dbReference type="Rhea" id="RHEA-COMP:9863"/>
        <dbReference type="Rhea" id="RHEA-COMP:11604"/>
        <dbReference type="ChEBI" id="CHEBI:15378"/>
        <dbReference type="ChEBI" id="CHEBI:29999"/>
        <dbReference type="ChEBI" id="CHEBI:30616"/>
        <dbReference type="ChEBI" id="CHEBI:83421"/>
        <dbReference type="ChEBI" id="CHEBI:456216"/>
        <dbReference type="EC" id="2.7.11.1"/>
    </reaction>
</comment>
<evidence type="ECO:0000313" key="10">
    <source>
        <dbReference type="EMBL" id="OTF77257.1"/>
    </source>
</evidence>
<keyword evidence="11" id="KW-1185">Reference proteome</keyword>
<evidence type="ECO:0000256" key="2">
    <source>
        <dbReference type="ARBA" id="ARBA00022527"/>
    </source>
</evidence>
<comment type="catalytic activity">
    <reaction evidence="7">
        <text>L-threonyl-[protein] + ATP = O-phospho-L-threonyl-[protein] + ADP + H(+)</text>
        <dbReference type="Rhea" id="RHEA:46608"/>
        <dbReference type="Rhea" id="RHEA-COMP:11060"/>
        <dbReference type="Rhea" id="RHEA-COMP:11605"/>
        <dbReference type="ChEBI" id="CHEBI:15378"/>
        <dbReference type="ChEBI" id="CHEBI:30013"/>
        <dbReference type="ChEBI" id="CHEBI:30616"/>
        <dbReference type="ChEBI" id="CHEBI:61977"/>
        <dbReference type="ChEBI" id="CHEBI:456216"/>
        <dbReference type="EC" id="2.7.11.1"/>
    </reaction>
</comment>
<gene>
    <name evidence="10" type="ORF">BLA29_002104</name>
</gene>
<dbReference type="PANTHER" id="PTHR47167:SF4">
    <property type="entry name" value="SERINE_THREONINE-PROTEIN KINASE TAO"/>
    <property type="match status" value="1"/>
</dbReference>
<keyword evidence="4" id="KW-0547">Nucleotide-binding</keyword>
<dbReference type="EMBL" id="MUJZ01033629">
    <property type="protein sequence ID" value="OTF77257.1"/>
    <property type="molecule type" value="Genomic_DNA"/>
</dbReference>
<evidence type="ECO:0000256" key="6">
    <source>
        <dbReference type="ARBA" id="ARBA00022840"/>
    </source>
</evidence>
<keyword evidence="9" id="KW-0175">Coiled coil</keyword>
<organism evidence="10 11">
    <name type="scientific">Euroglyphus maynei</name>
    <name type="common">Mayne's house dust mite</name>
    <dbReference type="NCBI Taxonomy" id="6958"/>
    <lineage>
        <taxon>Eukaryota</taxon>
        <taxon>Metazoa</taxon>
        <taxon>Ecdysozoa</taxon>
        <taxon>Arthropoda</taxon>
        <taxon>Chelicerata</taxon>
        <taxon>Arachnida</taxon>
        <taxon>Acari</taxon>
        <taxon>Acariformes</taxon>
        <taxon>Sarcoptiformes</taxon>
        <taxon>Astigmata</taxon>
        <taxon>Psoroptidia</taxon>
        <taxon>Analgoidea</taxon>
        <taxon>Pyroglyphidae</taxon>
        <taxon>Pyroglyphinae</taxon>
        <taxon>Euroglyphus</taxon>
    </lineage>
</organism>
<evidence type="ECO:0000256" key="7">
    <source>
        <dbReference type="ARBA" id="ARBA00047899"/>
    </source>
</evidence>
<keyword evidence="5" id="KW-0418">Kinase</keyword>
<evidence type="ECO:0000313" key="11">
    <source>
        <dbReference type="Proteomes" id="UP000194236"/>
    </source>
</evidence>
<dbReference type="InterPro" id="IPR051234">
    <property type="entry name" value="TAO_STE20_kinase"/>
</dbReference>
<evidence type="ECO:0000256" key="5">
    <source>
        <dbReference type="ARBA" id="ARBA00022777"/>
    </source>
</evidence>
<keyword evidence="3" id="KW-0808">Transferase</keyword>